<name>A0AAV4IFZ3_9GAST</name>
<dbReference type="AlphaFoldDB" id="A0AAV4IFZ3"/>
<dbReference type="InterPro" id="IPR036397">
    <property type="entry name" value="RNaseH_sf"/>
</dbReference>
<gene>
    <name evidence="1" type="ORF">ElyMa_001291000</name>
</gene>
<comment type="caution">
    <text evidence="1">The sequence shown here is derived from an EMBL/GenBank/DDBJ whole genome shotgun (WGS) entry which is preliminary data.</text>
</comment>
<evidence type="ECO:0000313" key="1">
    <source>
        <dbReference type="EMBL" id="GFS09134.1"/>
    </source>
</evidence>
<protein>
    <submittedName>
        <fullName evidence="1">Transposable element Tcb1 transposase</fullName>
    </submittedName>
</protein>
<dbReference type="EMBL" id="BMAT01002557">
    <property type="protein sequence ID" value="GFS09134.1"/>
    <property type="molecule type" value="Genomic_DNA"/>
</dbReference>
<keyword evidence="2" id="KW-1185">Reference proteome</keyword>
<accession>A0AAV4IFZ3</accession>
<reference evidence="1 2" key="1">
    <citation type="journal article" date="2021" name="Elife">
        <title>Chloroplast acquisition without the gene transfer in kleptoplastic sea slugs, Plakobranchus ocellatus.</title>
        <authorList>
            <person name="Maeda T."/>
            <person name="Takahashi S."/>
            <person name="Yoshida T."/>
            <person name="Shimamura S."/>
            <person name="Takaki Y."/>
            <person name="Nagai Y."/>
            <person name="Toyoda A."/>
            <person name="Suzuki Y."/>
            <person name="Arimoto A."/>
            <person name="Ishii H."/>
            <person name="Satoh N."/>
            <person name="Nishiyama T."/>
            <person name="Hasebe M."/>
            <person name="Maruyama T."/>
            <person name="Minagawa J."/>
            <person name="Obokata J."/>
            <person name="Shigenobu S."/>
        </authorList>
    </citation>
    <scope>NUCLEOTIDE SEQUENCE [LARGE SCALE GENOMIC DNA]</scope>
</reference>
<proteinExistence type="predicted"/>
<dbReference type="Proteomes" id="UP000762676">
    <property type="component" value="Unassembled WGS sequence"/>
</dbReference>
<organism evidence="1 2">
    <name type="scientific">Elysia marginata</name>
    <dbReference type="NCBI Taxonomy" id="1093978"/>
    <lineage>
        <taxon>Eukaryota</taxon>
        <taxon>Metazoa</taxon>
        <taxon>Spiralia</taxon>
        <taxon>Lophotrochozoa</taxon>
        <taxon>Mollusca</taxon>
        <taxon>Gastropoda</taxon>
        <taxon>Heterobranchia</taxon>
        <taxon>Euthyneura</taxon>
        <taxon>Panpulmonata</taxon>
        <taxon>Sacoglossa</taxon>
        <taxon>Placobranchoidea</taxon>
        <taxon>Plakobranchidae</taxon>
        <taxon>Elysia</taxon>
    </lineage>
</organism>
<evidence type="ECO:0000313" key="2">
    <source>
        <dbReference type="Proteomes" id="UP000762676"/>
    </source>
</evidence>
<sequence length="189" mass="22107">MLWAQEHAEWDRIQSRSFVLSDESRVYIDHADCRVRVWRRSGERYQADCVRKHDRWDGASLMVWVAISYNDRIVPVFSHNRRAINAQTYLQDVLQADVVPCTAMHRNIVFNKTTQELAQPDTLNSFLSKVTPKFCHGQHFRRTLIKSNICGITCRGGWTIKTIDLKTLMILNIPYEGTGMLCQDIFYRL</sequence>
<dbReference type="Gene3D" id="3.30.420.10">
    <property type="entry name" value="Ribonuclease H-like superfamily/Ribonuclease H"/>
    <property type="match status" value="1"/>
</dbReference>
<dbReference type="GO" id="GO:0003676">
    <property type="term" value="F:nucleic acid binding"/>
    <property type="evidence" value="ECO:0007669"/>
    <property type="project" value="InterPro"/>
</dbReference>